<evidence type="ECO:0000256" key="4">
    <source>
        <dbReference type="ARBA" id="ARBA00022737"/>
    </source>
</evidence>
<proteinExistence type="inferred from homology"/>
<dbReference type="InterPro" id="IPR050693">
    <property type="entry name" value="Hsp70_NEF-Inhibitors"/>
</dbReference>
<feature type="domain" description="Nucleotide exchange factor Fes1" evidence="5">
    <location>
        <begin position="1"/>
        <end position="82"/>
    </location>
</feature>
<name>A0AAV5QVX6_9ASCO</name>
<evidence type="ECO:0000256" key="1">
    <source>
        <dbReference type="ARBA" id="ARBA00011045"/>
    </source>
</evidence>
<evidence type="ECO:0000313" key="6">
    <source>
        <dbReference type="EMBL" id="GMM38861.1"/>
    </source>
</evidence>
<dbReference type="EMBL" id="BTFZ01000020">
    <property type="protein sequence ID" value="GMM38861.1"/>
    <property type="molecule type" value="Genomic_DNA"/>
</dbReference>
<reference evidence="6 7" key="1">
    <citation type="journal article" date="2023" name="Elife">
        <title>Identification of key yeast species and microbe-microbe interactions impacting larval growth of Drosophila in the wild.</title>
        <authorList>
            <person name="Mure A."/>
            <person name="Sugiura Y."/>
            <person name="Maeda R."/>
            <person name="Honda K."/>
            <person name="Sakurai N."/>
            <person name="Takahashi Y."/>
            <person name="Watada M."/>
            <person name="Katoh T."/>
            <person name="Gotoh A."/>
            <person name="Gotoh Y."/>
            <person name="Taniguchi I."/>
            <person name="Nakamura K."/>
            <person name="Hayashi T."/>
            <person name="Katayama T."/>
            <person name="Uemura T."/>
            <person name="Hattori Y."/>
        </authorList>
    </citation>
    <scope>NUCLEOTIDE SEQUENCE [LARGE SCALE GENOMIC DNA]</scope>
    <source>
        <strain evidence="6 7">SC-9</strain>
    </source>
</reference>
<dbReference type="InterPro" id="IPR011989">
    <property type="entry name" value="ARM-like"/>
</dbReference>
<dbReference type="SUPFAM" id="SSF48371">
    <property type="entry name" value="ARM repeat"/>
    <property type="match status" value="1"/>
</dbReference>
<dbReference type="Pfam" id="PF08609">
    <property type="entry name" value="Fes1"/>
    <property type="match status" value="1"/>
</dbReference>
<dbReference type="PANTHER" id="PTHR19316">
    <property type="entry name" value="PROTEIN FOLDING REGULATOR"/>
    <property type="match status" value="1"/>
</dbReference>
<gene>
    <name evidence="6" type="ORF">DASC09_062000</name>
</gene>
<dbReference type="AlphaFoldDB" id="A0AAV5QVX6"/>
<evidence type="ECO:0000256" key="3">
    <source>
        <dbReference type="ARBA" id="ARBA00020719"/>
    </source>
</evidence>
<dbReference type="GO" id="GO:0005783">
    <property type="term" value="C:endoplasmic reticulum"/>
    <property type="evidence" value="ECO:0007669"/>
    <property type="project" value="TreeGrafter"/>
</dbReference>
<organism evidence="6 7">
    <name type="scientific">Saccharomycopsis crataegensis</name>
    <dbReference type="NCBI Taxonomy" id="43959"/>
    <lineage>
        <taxon>Eukaryota</taxon>
        <taxon>Fungi</taxon>
        <taxon>Dikarya</taxon>
        <taxon>Ascomycota</taxon>
        <taxon>Saccharomycotina</taxon>
        <taxon>Saccharomycetes</taxon>
        <taxon>Saccharomycopsidaceae</taxon>
        <taxon>Saccharomycopsis</taxon>
    </lineage>
</organism>
<dbReference type="GeneID" id="90076849"/>
<dbReference type="Proteomes" id="UP001360560">
    <property type="component" value="Unassembled WGS sequence"/>
</dbReference>
<dbReference type="Gene3D" id="1.25.10.10">
    <property type="entry name" value="Leucine-rich Repeat Variant"/>
    <property type="match status" value="1"/>
</dbReference>
<comment type="similarity">
    <text evidence="1">Belongs to the FES1 family.</text>
</comment>
<evidence type="ECO:0000256" key="2">
    <source>
        <dbReference type="ARBA" id="ARBA00015214"/>
    </source>
</evidence>
<evidence type="ECO:0000259" key="5">
    <source>
        <dbReference type="Pfam" id="PF08609"/>
    </source>
</evidence>
<comment type="caution">
    <text evidence="6">The sequence shown here is derived from an EMBL/GenBank/DDBJ whole genome shotgun (WGS) entry which is preliminary data.</text>
</comment>
<dbReference type="PANTHER" id="PTHR19316:SF18">
    <property type="entry name" value="HSP70-BINDING PROTEIN 1"/>
    <property type="match status" value="1"/>
</dbReference>
<keyword evidence="7" id="KW-1185">Reference proteome</keyword>
<dbReference type="InterPro" id="IPR013918">
    <property type="entry name" value="Nucleotide_exch_fac_Fes1"/>
</dbReference>
<sequence length="233" mass="26341">MEKLLQWSIAGANGDKDTLNKIGGPDNKAIAELLGMAGPDEPTLMVEAMRVITNPEAELEAKEIAFDNFEMLSENLDNANNIENLKLWEPLVEQLKAEEELLQRYAASVIGTATQNNQKTQEDLLKYQHSMDYLLNILNDQQAGEPLKMKCLYALSNFIRHNEKGYTLFKEKNGWHVIDKVVSGKQLSAKFNLRLSSLMTSIMSTGPSDEKKTHIEKLFPSEKAQEILKSYEH</sequence>
<keyword evidence="4" id="KW-0677">Repeat</keyword>
<dbReference type="GO" id="GO:0000774">
    <property type="term" value="F:adenyl-nucleotide exchange factor activity"/>
    <property type="evidence" value="ECO:0007669"/>
    <property type="project" value="TreeGrafter"/>
</dbReference>
<dbReference type="InterPro" id="IPR016024">
    <property type="entry name" value="ARM-type_fold"/>
</dbReference>
<dbReference type="RefSeq" id="XP_064855856.1">
    <property type="nucleotide sequence ID" value="XM_064999784.1"/>
</dbReference>
<accession>A0AAV5QVX6</accession>
<evidence type="ECO:0000313" key="7">
    <source>
        <dbReference type="Proteomes" id="UP001360560"/>
    </source>
</evidence>
<protein>
    <recommendedName>
        <fullName evidence="3">Hsp70 nucleotide exchange factor FES1</fullName>
    </recommendedName>
    <alternativeName>
        <fullName evidence="2">Hsp70 nucleotide exchange factor fes1</fullName>
    </alternativeName>
</protein>